<accession>A0A8X7YJ97</accession>
<keyword evidence="2" id="KW-0812">Transmembrane</keyword>
<keyword evidence="3" id="KW-0732">Signal</keyword>
<keyword evidence="2" id="KW-1133">Transmembrane helix</keyword>
<dbReference type="Proteomes" id="UP000886885">
    <property type="component" value="Chromosome 13A"/>
</dbReference>
<feature type="chain" id="PRO_5036502140" evidence="3">
    <location>
        <begin position="25"/>
        <end position="173"/>
    </location>
</feature>
<keyword evidence="2" id="KW-0472">Membrane</keyword>
<feature type="signal peptide" evidence="3">
    <location>
        <begin position="1"/>
        <end position="24"/>
    </location>
</feature>
<evidence type="ECO:0000256" key="3">
    <source>
        <dbReference type="SAM" id="SignalP"/>
    </source>
</evidence>
<evidence type="ECO:0000256" key="1">
    <source>
        <dbReference type="SAM" id="MobiDB-lite"/>
    </source>
</evidence>
<evidence type="ECO:0000256" key="2">
    <source>
        <dbReference type="SAM" id="Phobius"/>
    </source>
</evidence>
<dbReference type="AlphaFoldDB" id="A0A8X7YJ97"/>
<protein>
    <submittedName>
        <fullName evidence="4">Uncharacterized protein</fullName>
    </submittedName>
</protein>
<feature type="transmembrane region" description="Helical" evidence="2">
    <location>
        <begin position="88"/>
        <end position="108"/>
    </location>
</feature>
<evidence type="ECO:0000313" key="4">
    <source>
        <dbReference type="EMBL" id="KAG6751796.1"/>
    </source>
</evidence>
<evidence type="ECO:0000313" key="5">
    <source>
        <dbReference type="Proteomes" id="UP000886885"/>
    </source>
</evidence>
<keyword evidence="5" id="KW-1185">Reference proteome</keyword>
<name>A0A8X7YJ97_POPTO</name>
<proteinExistence type="predicted"/>
<feature type="compositionally biased region" description="Pro residues" evidence="1">
    <location>
        <begin position="158"/>
        <end position="173"/>
    </location>
</feature>
<dbReference type="EMBL" id="JAAWWB010000025">
    <property type="protein sequence ID" value="KAG6751796.1"/>
    <property type="molecule type" value="Genomic_DNA"/>
</dbReference>
<feature type="region of interest" description="Disordered" evidence="1">
    <location>
        <begin position="139"/>
        <end position="173"/>
    </location>
</feature>
<comment type="caution">
    <text evidence="4">The sequence shown here is derived from an EMBL/GenBank/DDBJ whole genome shotgun (WGS) entry which is preliminary data.</text>
</comment>
<gene>
    <name evidence="4" type="ORF">POTOM_044003</name>
</gene>
<sequence length="173" mass="19757">MQVLSSILLAILLLFGAFGPGARTCHAVRYVNKMEHSRIGLRAFEKRRIPKYRVFSPDPNRSPRSDSRQTQLGFFIAYTLSTHPSPHITMQVLSSILLAILLLFGAFGPGARTCYAVRYVNKMEHSRIGLRAFEKRRIPAHRVSPPDPNRMRSQFVPPQRPPQQRPPPPRTIY</sequence>
<organism evidence="4 5">
    <name type="scientific">Populus tomentosa</name>
    <name type="common">Chinese white poplar</name>
    <dbReference type="NCBI Taxonomy" id="118781"/>
    <lineage>
        <taxon>Eukaryota</taxon>
        <taxon>Viridiplantae</taxon>
        <taxon>Streptophyta</taxon>
        <taxon>Embryophyta</taxon>
        <taxon>Tracheophyta</taxon>
        <taxon>Spermatophyta</taxon>
        <taxon>Magnoliopsida</taxon>
        <taxon>eudicotyledons</taxon>
        <taxon>Gunneridae</taxon>
        <taxon>Pentapetalae</taxon>
        <taxon>rosids</taxon>
        <taxon>fabids</taxon>
        <taxon>Malpighiales</taxon>
        <taxon>Salicaceae</taxon>
        <taxon>Saliceae</taxon>
        <taxon>Populus</taxon>
    </lineage>
</organism>
<reference evidence="4" key="1">
    <citation type="journal article" date="2020" name="bioRxiv">
        <title>Hybrid origin of Populus tomentosa Carr. identified through genome sequencing and phylogenomic analysis.</title>
        <authorList>
            <person name="An X."/>
            <person name="Gao K."/>
            <person name="Chen Z."/>
            <person name="Li J."/>
            <person name="Yang X."/>
            <person name="Yang X."/>
            <person name="Zhou J."/>
            <person name="Guo T."/>
            <person name="Zhao T."/>
            <person name="Huang S."/>
            <person name="Miao D."/>
            <person name="Khan W.U."/>
            <person name="Rao P."/>
            <person name="Ye M."/>
            <person name="Lei B."/>
            <person name="Liao W."/>
            <person name="Wang J."/>
            <person name="Ji L."/>
            <person name="Li Y."/>
            <person name="Guo B."/>
            <person name="Mustafa N.S."/>
            <person name="Li S."/>
            <person name="Yun Q."/>
            <person name="Keller S.R."/>
            <person name="Mao J."/>
            <person name="Zhang R."/>
            <person name="Strauss S.H."/>
        </authorList>
    </citation>
    <scope>NUCLEOTIDE SEQUENCE</scope>
    <source>
        <strain evidence="4">GM15</strain>
        <tissue evidence="4">Leaf</tissue>
    </source>
</reference>